<reference evidence="2" key="1">
    <citation type="journal article" date="2019" name="Int. J. Syst. Evol. Microbiol.">
        <title>The Global Catalogue of Microorganisms (GCM) 10K type strain sequencing project: providing services to taxonomists for standard genome sequencing and annotation.</title>
        <authorList>
            <consortium name="The Broad Institute Genomics Platform"/>
            <consortium name="The Broad Institute Genome Sequencing Center for Infectious Disease"/>
            <person name="Wu L."/>
            <person name="Ma J."/>
        </authorList>
    </citation>
    <scope>NUCLEOTIDE SEQUENCE [LARGE SCALE GENOMIC DNA]</scope>
    <source>
        <strain evidence="2">CGMCC 4.7676</strain>
    </source>
</reference>
<name>A0ABV7NR61_9PSEU</name>
<evidence type="ECO:0000313" key="1">
    <source>
        <dbReference type="EMBL" id="MFC3448647.1"/>
    </source>
</evidence>
<sequence length="92" mass="10503">MKLDGYKWRTRISQVRLGGAAYRVIRPARPASHGPLIESWHGAELDVDKVSAREQSNEGPDLDLVLLRHSLQFLLSRWKSVRSRLGAGRRTR</sequence>
<dbReference type="EMBL" id="JBHRWK010000009">
    <property type="protein sequence ID" value="MFC3448647.1"/>
    <property type="molecule type" value="Genomic_DNA"/>
</dbReference>
<dbReference type="RefSeq" id="WP_378237325.1">
    <property type="nucleotide sequence ID" value="NZ_JBHRWK010000009.1"/>
</dbReference>
<protein>
    <submittedName>
        <fullName evidence="1">Uncharacterized protein</fullName>
    </submittedName>
</protein>
<comment type="caution">
    <text evidence="1">The sequence shown here is derived from an EMBL/GenBank/DDBJ whole genome shotgun (WGS) entry which is preliminary data.</text>
</comment>
<proteinExistence type="predicted"/>
<gene>
    <name evidence="1" type="ORF">ACFOSH_04305</name>
</gene>
<dbReference type="Proteomes" id="UP001595645">
    <property type="component" value="Unassembled WGS sequence"/>
</dbReference>
<organism evidence="1 2">
    <name type="scientific">Amycolatopsis speibonae</name>
    <dbReference type="NCBI Taxonomy" id="1450224"/>
    <lineage>
        <taxon>Bacteria</taxon>
        <taxon>Bacillati</taxon>
        <taxon>Actinomycetota</taxon>
        <taxon>Actinomycetes</taxon>
        <taxon>Pseudonocardiales</taxon>
        <taxon>Pseudonocardiaceae</taxon>
        <taxon>Amycolatopsis</taxon>
    </lineage>
</organism>
<accession>A0ABV7NR61</accession>
<evidence type="ECO:0000313" key="2">
    <source>
        <dbReference type="Proteomes" id="UP001595645"/>
    </source>
</evidence>
<keyword evidence="2" id="KW-1185">Reference proteome</keyword>